<dbReference type="InterPro" id="IPR024064">
    <property type="entry name" value="FdhE-like_sf"/>
</dbReference>
<accession>A0A381QF26</accession>
<dbReference type="AlphaFoldDB" id="A0A381QF26"/>
<reference evidence="1" key="1">
    <citation type="submission" date="2018-05" db="EMBL/GenBank/DDBJ databases">
        <authorList>
            <person name="Lanie J.A."/>
            <person name="Ng W.-L."/>
            <person name="Kazmierczak K.M."/>
            <person name="Andrzejewski T.M."/>
            <person name="Davidsen T.M."/>
            <person name="Wayne K.J."/>
            <person name="Tettelin H."/>
            <person name="Glass J.I."/>
            <person name="Rusch D."/>
            <person name="Podicherti R."/>
            <person name="Tsui H.-C.T."/>
            <person name="Winkler M.E."/>
        </authorList>
    </citation>
    <scope>NUCLEOTIDE SEQUENCE</scope>
</reference>
<proteinExistence type="predicted"/>
<sequence length="120" mass="13138">VAYPALPFRWMTEIACPACGEDEDLRGRHGGAPGSETITVTCQACEMSWVRDLTPTCPTCGTTDVRAALQSIVDKSRGTQLSIQSMRVVHLCPNCDGERLAVWNRSNTPLRPDELPYDGD</sequence>
<organism evidence="1">
    <name type="scientific">marine metagenome</name>
    <dbReference type="NCBI Taxonomy" id="408172"/>
    <lineage>
        <taxon>unclassified sequences</taxon>
        <taxon>metagenomes</taxon>
        <taxon>ecological metagenomes</taxon>
    </lineage>
</organism>
<gene>
    <name evidence="1" type="ORF">METZ01_LOCUS30760</name>
</gene>
<evidence type="ECO:0000313" key="1">
    <source>
        <dbReference type="EMBL" id="SUZ77906.1"/>
    </source>
</evidence>
<feature type="non-terminal residue" evidence="1">
    <location>
        <position position="1"/>
    </location>
</feature>
<dbReference type="Gene3D" id="3.90.1670.10">
    <property type="entry name" value="FdhE-like domain"/>
    <property type="match status" value="1"/>
</dbReference>
<dbReference type="EMBL" id="UINC01001334">
    <property type="protein sequence ID" value="SUZ77906.1"/>
    <property type="molecule type" value="Genomic_DNA"/>
</dbReference>
<protein>
    <submittedName>
        <fullName evidence="1">Uncharacterized protein</fullName>
    </submittedName>
</protein>
<name>A0A381QF26_9ZZZZ</name>